<dbReference type="PROSITE" id="PS51296">
    <property type="entry name" value="RIESKE"/>
    <property type="match status" value="1"/>
</dbReference>
<feature type="domain" description="Rieske" evidence="7">
    <location>
        <begin position="25"/>
        <end position="97"/>
    </location>
</feature>
<evidence type="ECO:0000256" key="5">
    <source>
        <dbReference type="ARBA" id="ARBA00023004"/>
    </source>
</evidence>
<comment type="cofactor">
    <cofactor evidence="1">
        <name>Fe cation</name>
        <dbReference type="ChEBI" id="CHEBI:24875"/>
    </cofactor>
</comment>
<dbReference type="Pfam" id="PF00848">
    <property type="entry name" value="Ring_hydroxyl_A"/>
    <property type="match status" value="1"/>
</dbReference>
<evidence type="ECO:0000313" key="8">
    <source>
        <dbReference type="EMBL" id="QKF80200.1"/>
    </source>
</evidence>
<dbReference type="EMBL" id="CP053825">
    <property type="protein sequence ID" value="QKF80200.1"/>
    <property type="molecule type" value="Genomic_DNA"/>
</dbReference>
<dbReference type="GO" id="GO:0016491">
    <property type="term" value="F:oxidoreductase activity"/>
    <property type="evidence" value="ECO:0007669"/>
    <property type="project" value="UniProtKB-KW"/>
</dbReference>
<evidence type="ECO:0000256" key="6">
    <source>
        <dbReference type="ARBA" id="ARBA00023014"/>
    </source>
</evidence>
<evidence type="ECO:0000256" key="2">
    <source>
        <dbReference type="ARBA" id="ARBA00022714"/>
    </source>
</evidence>
<sequence>MHCWDYNTDITQKKEFENIYKTFWHFGIHKSEIQNNKDYVVLKIYDFEIVFYNDNGDIIAFYNMCPHRGAKLMFSDESNSIYYGNSEIKCQYHHWIYKNSKLSIPSKVEFKDAEKLDLFKINIGFCGDFIFFSHNPSTTLNEQLGDYYDELKNISQSIQCFIGLNSPIDYNCNWKIGIENSLEAYHINYVHPCSLGILSIKDTPSYSKTNSKTNANIYNSKIYTKLEKVRNIFNKNNYIDNKYFSYHLFPFVIISSTFGYAYSIQNYFPNTPNKTHFISRNYISKSKLNVEAFSKEVINMNKTIFKEDAQVCNLIHGSKFLNGEFKYHYAKELEKRIIYFHNQYNKYMETE</sequence>
<keyword evidence="5" id="KW-0408">Iron</keyword>
<dbReference type="InterPro" id="IPR001663">
    <property type="entry name" value="Rng_hydr_dOase-A"/>
</dbReference>
<name>A0A7L5I7T3_9BACT</name>
<dbReference type="PANTHER" id="PTHR43756">
    <property type="entry name" value="CHOLINE MONOOXYGENASE, CHLOROPLASTIC"/>
    <property type="match status" value="1"/>
</dbReference>
<keyword evidence="9" id="KW-1185">Reference proteome</keyword>
<dbReference type="Proteomes" id="UP000509246">
    <property type="component" value="Chromosome"/>
</dbReference>
<dbReference type="InterPro" id="IPR036922">
    <property type="entry name" value="Rieske_2Fe-2S_sf"/>
</dbReference>
<proteinExistence type="predicted"/>
<reference evidence="8 9" key="1">
    <citation type="submission" date="2020-05" db="EMBL/GenBank/DDBJ databases">
        <title>Complete genome sequencing of Campylobacter and Arcobacter type strains.</title>
        <authorList>
            <person name="Miller W.G."/>
            <person name="Yee E."/>
        </authorList>
    </citation>
    <scope>NUCLEOTIDE SEQUENCE [LARGE SCALE GENOMIC DNA]</scope>
    <source>
        <strain evidence="8 9">CCUG 73571</strain>
    </source>
</reference>
<dbReference type="GO" id="GO:0005506">
    <property type="term" value="F:iron ion binding"/>
    <property type="evidence" value="ECO:0007669"/>
    <property type="project" value="InterPro"/>
</dbReference>
<evidence type="ECO:0000256" key="3">
    <source>
        <dbReference type="ARBA" id="ARBA00022723"/>
    </source>
</evidence>
<keyword evidence="6" id="KW-0411">Iron-sulfur</keyword>
<dbReference type="CDD" id="cd00680">
    <property type="entry name" value="RHO_alpha_C"/>
    <property type="match status" value="1"/>
</dbReference>
<dbReference type="PANTHER" id="PTHR43756:SF5">
    <property type="entry name" value="CHOLINE MONOOXYGENASE, CHLOROPLASTIC"/>
    <property type="match status" value="1"/>
</dbReference>
<dbReference type="KEGG" id="carm:CARM_1306"/>
<evidence type="ECO:0000256" key="1">
    <source>
        <dbReference type="ARBA" id="ARBA00001962"/>
    </source>
</evidence>
<dbReference type="Gene3D" id="3.90.380.10">
    <property type="entry name" value="Naphthalene 1,2-dioxygenase Alpha Subunit, Chain A, domain 1"/>
    <property type="match status" value="2"/>
</dbReference>
<dbReference type="InterPro" id="IPR017941">
    <property type="entry name" value="Rieske_2Fe-2S"/>
</dbReference>
<evidence type="ECO:0000313" key="9">
    <source>
        <dbReference type="Proteomes" id="UP000509246"/>
    </source>
</evidence>
<protein>
    <submittedName>
        <fullName evidence="8">Rieske_RO_Alpha_N and RHO_alpha_C domain-containing protein</fullName>
    </submittedName>
</protein>
<evidence type="ECO:0000256" key="4">
    <source>
        <dbReference type="ARBA" id="ARBA00023002"/>
    </source>
</evidence>
<keyword evidence="3" id="KW-0479">Metal-binding</keyword>
<organism evidence="8 9">
    <name type="scientific">Campylobacter armoricus</name>
    <dbReference type="NCBI Taxonomy" id="2505970"/>
    <lineage>
        <taxon>Bacteria</taxon>
        <taxon>Pseudomonadati</taxon>
        <taxon>Campylobacterota</taxon>
        <taxon>Epsilonproteobacteria</taxon>
        <taxon>Campylobacterales</taxon>
        <taxon>Campylobacteraceae</taxon>
        <taxon>Campylobacter</taxon>
    </lineage>
</organism>
<dbReference type="GO" id="GO:0051537">
    <property type="term" value="F:2 iron, 2 sulfur cluster binding"/>
    <property type="evidence" value="ECO:0007669"/>
    <property type="project" value="UniProtKB-KW"/>
</dbReference>
<gene>
    <name evidence="8" type="ORF">CARM_1306</name>
</gene>
<keyword evidence="2" id="KW-0001">2Fe-2S</keyword>
<dbReference type="SUPFAM" id="SSF50022">
    <property type="entry name" value="ISP domain"/>
    <property type="match status" value="1"/>
</dbReference>
<dbReference type="Gene3D" id="2.102.10.10">
    <property type="entry name" value="Rieske [2Fe-2S] iron-sulphur domain"/>
    <property type="match status" value="1"/>
</dbReference>
<accession>A0A7L5I7T3</accession>
<dbReference type="SUPFAM" id="SSF55961">
    <property type="entry name" value="Bet v1-like"/>
    <property type="match status" value="1"/>
</dbReference>
<keyword evidence="4" id="KW-0560">Oxidoreductase</keyword>
<evidence type="ECO:0000259" key="7">
    <source>
        <dbReference type="PROSITE" id="PS51296"/>
    </source>
</evidence>
<dbReference type="InterPro" id="IPR015879">
    <property type="entry name" value="Ring_hydroxy_dOase_asu_C_dom"/>
</dbReference>
<dbReference type="Pfam" id="PF00355">
    <property type="entry name" value="Rieske"/>
    <property type="match status" value="1"/>
</dbReference>
<dbReference type="AlphaFoldDB" id="A0A7L5I7T3"/>